<comment type="function">
    <text evidence="6">Cell division inhibitor that blocks the formation of polar Z ring septums. Rapidly oscillates between the poles of the cell to destabilize FtsZ filaments that have formed before they mature into polar Z rings. Prevents FtsZ polymerization.</text>
</comment>
<keyword evidence="3 6" id="KW-0717">Septation</keyword>
<evidence type="ECO:0000256" key="1">
    <source>
        <dbReference type="ARBA" id="ARBA00006291"/>
    </source>
</evidence>
<dbReference type="RefSeq" id="WP_253359717.1">
    <property type="nucleotide sequence ID" value="NZ_JAIULA010000005.1"/>
</dbReference>
<feature type="domain" description="Septum site-determining protein MinC N-terminal" evidence="8">
    <location>
        <begin position="2"/>
        <end position="79"/>
    </location>
</feature>
<protein>
    <recommendedName>
        <fullName evidence="6">Probable septum site-determining protein MinC</fullName>
    </recommendedName>
</protein>
<evidence type="ECO:0000256" key="2">
    <source>
        <dbReference type="ARBA" id="ARBA00022618"/>
    </source>
</evidence>
<comment type="caution">
    <text evidence="9">The sequence shown here is derived from an EMBL/GenBank/DDBJ whole genome shotgun (WGS) entry which is preliminary data.</text>
</comment>
<gene>
    <name evidence="6" type="primary">minC</name>
    <name evidence="9" type="ORF">LB941_04065</name>
</gene>
<dbReference type="InterPro" id="IPR013033">
    <property type="entry name" value="MinC"/>
</dbReference>
<dbReference type="HAMAP" id="MF_00267">
    <property type="entry name" value="MinC"/>
    <property type="match status" value="1"/>
</dbReference>
<sequence length="220" mass="24632">MVLKGRKDGYELILKADASIESIIVELKELLDNLQRDENLKKDTQFTFQLNTGMRLLSSEEKKQFEKLFSEYSHFSIYKTVSDVVNRQDAYDFMDKHNVHVNAATIRNGQVVTITGDVLFLGYVHQGGILRVTGNIYILGDVAGIVHAGFEDNSTAIIAGKIGNAQQVRIGDLVDIMEEIDIAIPDHTVVYVNDLHKLSYTKVDELKSIRPKLFVGVGGF</sequence>
<keyword evidence="10" id="KW-1185">Reference proteome</keyword>
<dbReference type="InterPro" id="IPR036145">
    <property type="entry name" value="MinC_C_sf"/>
</dbReference>
<dbReference type="AlphaFoldDB" id="A0A9X2JKZ0"/>
<dbReference type="GO" id="GO:1901891">
    <property type="term" value="P:regulation of cell septum assembly"/>
    <property type="evidence" value="ECO:0007669"/>
    <property type="project" value="InterPro"/>
</dbReference>
<evidence type="ECO:0000256" key="3">
    <source>
        <dbReference type="ARBA" id="ARBA00023210"/>
    </source>
</evidence>
<dbReference type="SUPFAM" id="SSF63848">
    <property type="entry name" value="Cell-division inhibitor MinC, C-terminal domain"/>
    <property type="match status" value="1"/>
</dbReference>
<dbReference type="Proteomes" id="UP001139006">
    <property type="component" value="Unassembled WGS sequence"/>
</dbReference>
<evidence type="ECO:0000256" key="4">
    <source>
        <dbReference type="ARBA" id="ARBA00023306"/>
    </source>
</evidence>
<dbReference type="GO" id="GO:0000902">
    <property type="term" value="P:cell morphogenesis"/>
    <property type="evidence" value="ECO:0007669"/>
    <property type="project" value="InterPro"/>
</dbReference>
<accession>A0A9X2JKZ0</accession>
<dbReference type="Pfam" id="PF22642">
    <property type="entry name" value="MinC_N_1"/>
    <property type="match status" value="1"/>
</dbReference>
<dbReference type="EMBL" id="JAIULA010000005">
    <property type="protein sequence ID" value="MCP0886513.1"/>
    <property type="molecule type" value="Genomic_DNA"/>
</dbReference>
<dbReference type="GO" id="GO:0000917">
    <property type="term" value="P:division septum assembly"/>
    <property type="evidence" value="ECO:0007669"/>
    <property type="project" value="UniProtKB-KW"/>
</dbReference>
<keyword evidence="2 6" id="KW-0132">Cell division</keyword>
<comment type="similarity">
    <text evidence="1 6">Belongs to the MinC family.</text>
</comment>
<evidence type="ECO:0000313" key="10">
    <source>
        <dbReference type="Proteomes" id="UP001139006"/>
    </source>
</evidence>
<evidence type="ECO:0000259" key="7">
    <source>
        <dbReference type="Pfam" id="PF03775"/>
    </source>
</evidence>
<dbReference type="Pfam" id="PF03775">
    <property type="entry name" value="MinC_C"/>
    <property type="match status" value="1"/>
</dbReference>
<keyword evidence="4 6" id="KW-0131">Cell cycle</keyword>
<dbReference type="InterPro" id="IPR016098">
    <property type="entry name" value="CAP/MinC_C"/>
</dbReference>
<evidence type="ECO:0000256" key="6">
    <source>
        <dbReference type="HAMAP-Rule" id="MF_00267"/>
    </source>
</evidence>
<organism evidence="9 10">
    <name type="scientific">Ligilactobacillus ubinensis</name>
    <dbReference type="NCBI Taxonomy" id="2876789"/>
    <lineage>
        <taxon>Bacteria</taxon>
        <taxon>Bacillati</taxon>
        <taxon>Bacillota</taxon>
        <taxon>Bacilli</taxon>
        <taxon>Lactobacillales</taxon>
        <taxon>Lactobacillaceae</taxon>
        <taxon>Ligilactobacillus</taxon>
    </lineage>
</organism>
<dbReference type="Gene3D" id="2.160.20.70">
    <property type="match status" value="1"/>
</dbReference>
<evidence type="ECO:0000313" key="9">
    <source>
        <dbReference type="EMBL" id="MCP0886513.1"/>
    </source>
</evidence>
<dbReference type="InterPro" id="IPR055219">
    <property type="entry name" value="MinC_N_1"/>
</dbReference>
<name>A0A9X2JKZ0_9LACO</name>
<evidence type="ECO:0000259" key="8">
    <source>
        <dbReference type="Pfam" id="PF22642"/>
    </source>
</evidence>
<evidence type="ECO:0000256" key="5">
    <source>
        <dbReference type="ARBA" id="ARBA00046874"/>
    </source>
</evidence>
<comment type="subunit">
    <text evidence="5 6">Interacts with MinD and FtsZ.</text>
</comment>
<dbReference type="Gene3D" id="3.30.160.540">
    <property type="match status" value="1"/>
</dbReference>
<feature type="domain" description="Septum formation inhibitor MinC C-terminal" evidence="7">
    <location>
        <begin position="104"/>
        <end position="181"/>
    </location>
</feature>
<reference evidence="9 10" key="1">
    <citation type="journal article" date="2023" name="Int. J. Syst. Evol. Microbiol.">
        <title>Ligilactobacillus ubinensis sp. nov., a novel species isolated from the wild ferment of a durian fruit (Durio zibethinus).</title>
        <authorList>
            <person name="Heng Y.C."/>
            <person name="Menon N."/>
            <person name="Chen B."/>
            <person name="Loo B.Z.L."/>
            <person name="Wong G.W.J."/>
            <person name="Lim A.C.H."/>
            <person name="Silvaraju S."/>
            <person name="Kittelmann S."/>
        </authorList>
    </citation>
    <scope>NUCLEOTIDE SEQUENCE [LARGE SCALE GENOMIC DNA]</scope>
    <source>
        <strain evidence="9 10">WILCCON 0076</strain>
    </source>
</reference>
<dbReference type="InterPro" id="IPR005526">
    <property type="entry name" value="Septum_form_inhib_MinC_C"/>
</dbReference>
<dbReference type="PANTHER" id="PTHR34108:SF1">
    <property type="entry name" value="SEPTUM SITE-DETERMINING PROTEIN MINC"/>
    <property type="match status" value="1"/>
</dbReference>
<dbReference type="PANTHER" id="PTHR34108">
    <property type="entry name" value="SEPTUM SITE-DETERMINING PROTEIN MINC"/>
    <property type="match status" value="1"/>
</dbReference>
<proteinExistence type="inferred from homology"/>